<dbReference type="EMBL" id="PP845448">
    <property type="protein sequence ID" value="XDG24234.1"/>
    <property type="molecule type" value="Genomic_RNA"/>
</dbReference>
<evidence type="ECO:0000313" key="1">
    <source>
        <dbReference type="EMBL" id="XDG24234.1"/>
    </source>
</evidence>
<reference evidence="1" key="1">
    <citation type="submission" date="2024-05" db="EMBL/GenBank/DDBJ databases">
        <title>Avian Migration-Mediated Cross-Species Transmission and Recombination Shaping the Diversity of Gammacoronaviruses and Deltacoronaviruses.</title>
        <authorList>
            <person name="Han Y."/>
            <person name="Xu P."/>
            <person name="Xu Y."/>
            <person name="Wang Y."/>
            <person name="Hu J."/>
            <person name="Ma M."/>
            <person name="Li Z."/>
            <person name="Bo S."/>
            <person name="Zhao C."/>
            <person name="Ji L."/>
            <person name="Yuan Y."/>
            <person name="Zhao W."/>
            <person name="Wang J."/>
            <person name="Jin Q."/>
            <person name="Wu Z."/>
            <person name="He G."/>
        </authorList>
    </citation>
    <scope>NUCLEOTIDE SEQUENCE</scope>
    <source>
        <strain evidence="1">AvAz-GammaCoV/SH20-SH65</strain>
    </source>
</reference>
<protein>
    <submittedName>
        <fullName evidence="1">Uncharacterized protein</fullName>
    </submittedName>
</protein>
<sequence>MFSHLKKFVKAVFTGYKSVLLFNLRLLDTVLLSYGPSSILTKVKYILIFQVGLLQRVLYTPQHSIV</sequence>
<organism evidence="1">
    <name type="scientific">Bird gammacoronavirus AnasCN24</name>
    <dbReference type="NCBI Taxonomy" id="3237959"/>
    <lineage>
        <taxon>Viruses</taxon>
        <taxon>Riboviria</taxon>
        <taxon>Orthornavirae</taxon>
        <taxon>Pisuviricota</taxon>
        <taxon>Pisoniviricetes</taxon>
        <taxon>Nidovirales</taxon>
        <taxon>Cornidovirineae</taxon>
        <taxon>Coronaviridae</taxon>
        <taxon>Orthocoronavirinae</taxon>
        <taxon>Gammacoronavirus</taxon>
    </lineage>
</organism>
<accession>A0AB39AEX9</accession>
<proteinExistence type="predicted"/>
<name>A0AB39AEX9_9GAMC</name>